<dbReference type="Pfam" id="PF20073">
    <property type="entry name" value="DUF6469"/>
    <property type="match status" value="1"/>
</dbReference>
<dbReference type="Pfam" id="PF13086">
    <property type="entry name" value="AAA_11"/>
    <property type="match status" value="1"/>
</dbReference>
<feature type="compositionally biased region" description="Basic residues" evidence="6">
    <location>
        <begin position="3589"/>
        <end position="3603"/>
    </location>
</feature>
<feature type="region of interest" description="Disordered" evidence="6">
    <location>
        <begin position="3571"/>
        <end position="3603"/>
    </location>
</feature>
<keyword evidence="4 5" id="KW-0067">ATP-binding</keyword>
<accession>A0A2U1MAK7</accession>
<organism evidence="8 9">
    <name type="scientific">Artemisia annua</name>
    <name type="common">Sweet wormwood</name>
    <dbReference type="NCBI Taxonomy" id="35608"/>
    <lineage>
        <taxon>Eukaryota</taxon>
        <taxon>Viridiplantae</taxon>
        <taxon>Streptophyta</taxon>
        <taxon>Embryophyta</taxon>
        <taxon>Tracheophyta</taxon>
        <taxon>Spermatophyta</taxon>
        <taxon>Magnoliopsida</taxon>
        <taxon>eudicotyledons</taxon>
        <taxon>Gunneridae</taxon>
        <taxon>Pentapetalae</taxon>
        <taxon>asterids</taxon>
        <taxon>campanulids</taxon>
        <taxon>Asterales</taxon>
        <taxon>Asteraceae</taxon>
        <taxon>Asteroideae</taxon>
        <taxon>Anthemideae</taxon>
        <taxon>Artemisiinae</taxon>
        <taxon>Artemisia</taxon>
    </lineage>
</organism>
<keyword evidence="9" id="KW-1185">Reference proteome</keyword>
<evidence type="ECO:0000259" key="7">
    <source>
        <dbReference type="PROSITE" id="PS51198"/>
    </source>
</evidence>
<dbReference type="InterPro" id="IPR027417">
    <property type="entry name" value="P-loop_NTPase"/>
</dbReference>
<feature type="domain" description="UvrD-like helicase ATP-binding" evidence="7">
    <location>
        <begin position="1996"/>
        <end position="2374"/>
    </location>
</feature>
<dbReference type="PROSITE" id="PS51198">
    <property type="entry name" value="UVRD_HELICASE_ATP_BIND"/>
    <property type="match status" value="1"/>
</dbReference>
<evidence type="ECO:0000256" key="1">
    <source>
        <dbReference type="ARBA" id="ARBA00022741"/>
    </source>
</evidence>
<dbReference type="OrthoDB" id="3156807at2759"/>
<feature type="binding site" evidence="5">
    <location>
        <begin position="2017"/>
        <end position="2024"/>
    </location>
    <ligand>
        <name>ATP</name>
        <dbReference type="ChEBI" id="CHEBI:30616"/>
    </ligand>
</feature>
<dbReference type="PANTHER" id="PTHR21529">
    <property type="entry name" value="MAMMARY TURMOR VIRUS RECEPTOR HOMOLOG 1, 2 MTVR1, 2"/>
    <property type="match status" value="1"/>
</dbReference>
<gene>
    <name evidence="8" type="ORF">CTI12_AA372720</name>
</gene>
<keyword evidence="2 5" id="KW-0378">Hydrolase</keyword>
<dbReference type="CDD" id="cd18808">
    <property type="entry name" value="SF1_C_Upf1"/>
    <property type="match status" value="1"/>
</dbReference>
<dbReference type="Proteomes" id="UP000245207">
    <property type="component" value="Unassembled WGS sequence"/>
</dbReference>
<dbReference type="GO" id="GO:0016787">
    <property type="term" value="F:hydrolase activity"/>
    <property type="evidence" value="ECO:0007669"/>
    <property type="project" value="UniProtKB-UniRule"/>
</dbReference>
<dbReference type="EMBL" id="PKPP01005952">
    <property type="protein sequence ID" value="PWA58246.1"/>
    <property type="molecule type" value="Genomic_DNA"/>
</dbReference>
<evidence type="ECO:0000256" key="3">
    <source>
        <dbReference type="ARBA" id="ARBA00022806"/>
    </source>
</evidence>
<dbReference type="InterPro" id="IPR045529">
    <property type="entry name" value="DUF6469"/>
</dbReference>
<dbReference type="InterPro" id="IPR047187">
    <property type="entry name" value="SF1_C_Upf1"/>
</dbReference>
<sequence length="3603" mass="409418">MMLPLVLGKNQFSERGKDAYHTLPGDVLILVYGKPESVSDLQRLGRTWAFSLVTNNEDDGTSIKVMASKPIEFQDGMCAVFVMNITTQKRIWNSLHMHRNLNIIKQILCSDSMVNGNCNICTFDYDSNLTQNLLMNLNESQRAVIMATLCKTQCCHISSVEQIWGPPGTGKTMTVSVLLFILLQMKQRTLTCAPTNVAIVQLASRVLSLVKESYETTTASGECFCSVGDVILFGNMERLKFSSDMEEIYLDHRVKRLAECLGPVTGLKDCIRSMIDLLENCVSDYYTFIENENEGKRTILELKSFVEFVQERFNSSAPPLRRCIVTFCTHISRIFMGEYNFQNMISLLESLSSLEYLLFQKNLVSEELEDLFNSKPLQDYLVKSCLSLLKTLQISLEGLTLPCFSNTYAIEQFCFKRASVIFCTTSSSYKLNAVNMEPLNIVVIDEAAQLTEAESTIPLQLPGMKHAILVGDERQLPAMVNSNDSNKKIIIGVVSPYAAQVVSIQEKLGHKYEKLDGFSVKVKSIDGFQGGEEDIIILSTVRSNSHGSVGFISSRQRTNVSLTRARHCLWILGNERTLTNSESIWKELVSDARNRHCLFDADTDEYLKMTIIEAKKELQQLDDLVNGNSVLFVHAKWKVLFSDNFRRSFGKLTDSRLKKQVLNLLLKLSSGWRPKNKSVDLCCEKSSQILKQFKVEGFYVICTIDIIKEVKYIQVLKVWDVLALEYIPKLTKRLESIFSAYTDAYINRCREKCFEGNLEVPWSWPTSEKVIRFRYLSDCEDKSEGSVNPGDVRNYVENSKVSESLLLMKFYSLSRGVVTHLLSGKEGDLPMQVTDEQMDIILSGKSLFLIGRSGTGKTTVLTMKLFQNEQKFRIASEGCYEGECSQFRGTEVVDDNQDSKKSVLRQLFVTVSPKLCFAVKQNVSQLTSVSSNGNSSAETSLDDMDVITCDFSDIPDTFIDIPVKSYPLVITFQKFLMMLDGTLGTQNTGKGLVSEIKQLKQNFRTHVGVLDLAQSVIDLLYHYFAHSIDSLEPETSLVLGEAPLESGDDDNAIATIFGGGGSGVEIVGFCSMESKRMFLRSLGCLAGLMLLEEESGHFLEAAELASSCGDVLKEVDLLEKGGYYKEAAGILLWYVLLSSLWGNGNTGWPVKQFDHKEELCNRVKSLAKLDSEIFHNCVCSELKVLSDKRSSFNELKKDLDVCHKNKSLRGEILSIRRILDSHFNLSFSKYQWENELPIDLNKHCEKMMFQNLVSVRTLVFYWTLWRENVVDILVSLGRFHNEGPNKHEGHYEFSLMYFGVRKQLVEGNTIYLVVKKDADWVKTYGQKFLHKDDEFLTIDGRELVFAMRSYWQKELLSVGLKVLEILEGFHKSKSNGSAFHQSTSLLHIFEVSKFLLDCEHLNLTNPNTRKLQRFLGISLNYFNIVFPLDWRKSVSEDLVSLSETDLSISLLNEIVIQDLDIKGDLTDRTIGRVMMICLGSRVSDALYEHIINKLRRNPKWKSFVEKFRDSGCGLKGKHVSPALQNALEDNLKTNWRRRSPHSLVFLLDRLLLMNTFSKGYSFTTKSSFVGSFAHIHSTGLSLGPSYFEVTYIFEAIAEIIFNKEDTIAWIKKSNIDSSYYPLFILKMVMILTLISLKAPNVSHWILDILTGTDNVSYLLPKKFVGHLLSKQVGYTFNLDPSVVAKAFESIEDPLLIVSLENSSPGIDIPADAIFVDLRKSKEEMMSVLFPRKNKHMCPCCSTTLPDIIVKPRMNWKFFDGLSDFFNGRKRDLSLIYAEIKKDLNKDIQTLTTVLEDVKSCAGDDTPLLQCALSNLKVLLEAFEMSQREEVEFSVFIKSVAAGTDWLQSNMEKVDDFVSRYVMSEEWTFRCQCQCAAARLRSKKQAENVQLDDIVNGNSALYKHAKWKILLSDDFRRSFGKLTSDRLRMNLEVPRCWPASNEIIRFRHNDEVSMHSGGGRIYVENLKVGESLSWMKFYSLSREVVCHLLSGKDVDLPMQATDEQMNILQSRKSSFIIGRSGTGKTTVLTMKLFQNGQRYCNDSEGLYEVESSPSRDVKAVNDPENSKTSVLRQLFVTVSPRLCHAVKQHVSHLTSTSCNGCPSVGINDDDDNLATEFSDIPDTFIDIPGNIYPLVITFQKFLMMLDGTLGNSFFERFPEVREGSNISVRSIAMQKIIRFKEVTFDRFCSLYWPHFNANLTKKLDPSRVFTEIISHIKGGSDGKLSYEGYSLLAESRSSTLSKEKREIAYNLFETYEKMKSEKGDFDLGDFVNDIHLRLKNEMYKGDQMDFVYIDEVQDLSMRQISLFKYICQNVGEGFIFAGDTAQTIARGIDFRFQDIRSLFYKEFLSTRATTDKQEKRFVSEIKQLKQNFRTHAGVLDLAQSVIDILYCYFSHSIDKLEPEISLISGEAPVLFESGNNENAIVTIFGGSGSGEDNVGFGAEQVILVRDDHAKTEVCEFVGKNALVLTIVECKGLEFQDVLLYNFFGTSPMKDQWRVLYGYMKRNNLLDEDLPQSFPIFNEAKHSILCSELKQLYVAITRTRQRLWICENKEELSKPMFDYWKMRGLVQVRKLDDSVAQAMRVTSTPQEWRERGKKLFYENDFAMASLCFERAGDTTWEKLAKAFGLRASADQIRGTNHEAFVGYVGEAAGMFESIRKFESAASCYCDLGEYERAAKIYLCACGKIDAAAECFMLAGCYSEAAEAYAKGDQFSKCLSACKKGNYLDKGLEYINYWKDHVNVESIDIQLIQQEFLEGCAFKYHEQKDPKSMMKFVRSFCSMESKRMFLRSLGCLDGLMLLEEESGHFLEAAELASSCGDFLKAVDLLEKGGYYKEAAGILLWYVLLSLLWGNGNTGWPVKQFDHKEELCNRVKSLAKLDSEIFHHCVCQLNALSDKRSSLNELKKDLDLCHKYKSLNGEILSIRRILDSHFLLSSSKYKWENELPIDMNKHCEKMMFQNLVSVRTLVFYWNLWRGNVVDTLESIGNLYNEEPNKLKAHYAFSLIYFGVRKQLVEGNTMYLVVKKDADWVKNYGQKFLHKDDEFLTIDGRELVFAMRSYWQKELLSVGLKVLEILEGLHKSKSNGSAFHQSTSLLHIFQVSKFLLDCEHLNLTNPNTRKLQRFLGISLNYFDIVFPLDWRKSVSEDLVSLSETDLSISLLNEIVIQDLDIKGDLTDRTIGRVMMICLGSSVSDALYEHIINKLRRNPKWKSFVEKLRDSRCGLIGEHVAPVLKDALEYSLKTNWNSISPHSLVFLLDRLLLMNISLPRYYTTKSSFVGSFALMQSLRPSQIDVTYIFTVVTNIIYNKEDTMAWIKKSNIDSSYYPLFMLKLVMILAVLCLQLPVLSDWTLHLLKKTDNVFYSLPKKFVDYLLGKQVGYNLNLDPSVVAKAFESIDDPLLIISFENSSPGIDVPGAIFVGPNKSREELMSVLFPRKDKHICPTCSNTLADAYLSMILKDLNTNIQTLATVLEDGNSCAGEDMTLLQCAISNLKMLSEAFEMCQQAEVDFSVILESMKVITNWLQMNMRKIDDSLRRYVVSQDCKVGRHVLVSSTAQVEETGDEEAPDGLQVEQVLEKQTSGGNTLEAQNKKGQGKNKGKKSKKGKR</sequence>
<keyword evidence="3 5" id="KW-0347">Helicase</keyword>
<dbReference type="FunFam" id="3.40.50.300:FF:000326">
    <property type="entry name" value="P-loop containing nucleoside triphosphate hydrolase"/>
    <property type="match status" value="1"/>
</dbReference>
<dbReference type="GO" id="GO:0005524">
    <property type="term" value="F:ATP binding"/>
    <property type="evidence" value="ECO:0007669"/>
    <property type="project" value="UniProtKB-UniRule"/>
</dbReference>
<evidence type="ECO:0000256" key="5">
    <source>
        <dbReference type="PROSITE-ProRule" id="PRU00560"/>
    </source>
</evidence>
<dbReference type="SUPFAM" id="SSF52540">
    <property type="entry name" value="P-loop containing nucleoside triphosphate hydrolases"/>
    <property type="match status" value="2"/>
</dbReference>
<name>A0A2U1MAK7_ARTAN</name>
<comment type="caution">
    <text evidence="8">The sequence shown here is derived from an EMBL/GenBank/DDBJ whole genome shotgun (WGS) entry which is preliminary data.</text>
</comment>
<dbReference type="PANTHER" id="PTHR21529:SF4">
    <property type="entry name" value="TPR AND ANKYRIN REPEAT-CONTAINING PROTEIN 1"/>
    <property type="match status" value="1"/>
</dbReference>
<reference evidence="8 9" key="1">
    <citation type="journal article" date="2018" name="Mol. Plant">
        <title>The genome of Artemisia annua provides insight into the evolution of Asteraceae family and artemisinin biosynthesis.</title>
        <authorList>
            <person name="Shen Q."/>
            <person name="Zhang L."/>
            <person name="Liao Z."/>
            <person name="Wang S."/>
            <person name="Yan T."/>
            <person name="Shi P."/>
            <person name="Liu M."/>
            <person name="Fu X."/>
            <person name="Pan Q."/>
            <person name="Wang Y."/>
            <person name="Lv Z."/>
            <person name="Lu X."/>
            <person name="Zhang F."/>
            <person name="Jiang W."/>
            <person name="Ma Y."/>
            <person name="Chen M."/>
            <person name="Hao X."/>
            <person name="Li L."/>
            <person name="Tang Y."/>
            <person name="Lv G."/>
            <person name="Zhou Y."/>
            <person name="Sun X."/>
            <person name="Brodelius P.E."/>
            <person name="Rose J.K.C."/>
            <person name="Tang K."/>
        </authorList>
    </citation>
    <scope>NUCLEOTIDE SEQUENCE [LARGE SCALE GENOMIC DNA]</scope>
    <source>
        <strain evidence="9">cv. Huhao1</strain>
        <tissue evidence="8">Leaf</tissue>
    </source>
</reference>
<dbReference type="GO" id="GO:0005694">
    <property type="term" value="C:chromosome"/>
    <property type="evidence" value="ECO:0007669"/>
    <property type="project" value="UniProtKB-ARBA"/>
</dbReference>
<evidence type="ECO:0000313" key="8">
    <source>
        <dbReference type="EMBL" id="PWA58246.1"/>
    </source>
</evidence>
<dbReference type="InterPro" id="IPR039904">
    <property type="entry name" value="TRANK1"/>
</dbReference>
<evidence type="ECO:0000313" key="9">
    <source>
        <dbReference type="Proteomes" id="UP000245207"/>
    </source>
</evidence>
<keyword evidence="1 5" id="KW-0547">Nucleotide-binding</keyword>
<dbReference type="Gene3D" id="3.40.50.300">
    <property type="entry name" value="P-loop containing nucleotide triphosphate hydrolases"/>
    <property type="match status" value="4"/>
</dbReference>
<dbReference type="Pfam" id="PF00580">
    <property type="entry name" value="UvrD-helicase"/>
    <property type="match status" value="1"/>
</dbReference>
<evidence type="ECO:0000256" key="2">
    <source>
        <dbReference type="ARBA" id="ARBA00022801"/>
    </source>
</evidence>
<protein>
    <submittedName>
        <fullName evidence="8">UvrD-like Helicase, ATP-binding domain, P-loop containing nucleoside triphosphate hydrolase</fullName>
    </submittedName>
</protein>
<evidence type="ECO:0000256" key="4">
    <source>
        <dbReference type="ARBA" id="ARBA00022840"/>
    </source>
</evidence>
<dbReference type="InterPro" id="IPR014016">
    <property type="entry name" value="UvrD-like_ATP-bd"/>
</dbReference>
<proteinExistence type="predicted"/>
<evidence type="ECO:0000256" key="6">
    <source>
        <dbReference type="SAM" id="MobiDB-lite"/>
    </source>
</evidence>
<dbReference type="GO" id="GO:0004386">
    <property type="term" value="F:helicase activity"/>
    <property type="evidence" value="ECO:0007669"/>
    <property type="project" value="UniProtKB-UniRule"/>
</dbReference>
<dbReference type="STRING" id="35608.A0A2U1MAK7"/>
<feature type="compositionally biased region" description="Polar residues" evidence="6">
    <location>
        <begin position="3573"/>
        <end position="3584"/>
    </location>
</feature>
<dbReference type="InterPro" id="IPR041677">
    <property type="entry name" value="DNA2/NAM7_AAA_11"/>
</dbReference>